<accession>A0A401LWU0</accession>
<proteinExistence type="predicted"/>
<sequence>MFENESEKQLELANYNYVCNSKNKCIPTVSISGIGRIANVHLSCVNHDNDHEFTFRCWGENGFIYKEENFLSANSSFTIGFPPSSTNKAYDVSYSLSCRSCYQCNTSGVIRINPDETIDAGSINDCFKDYLSYSVMLDYGYSNSVIIETQDYNHFHDEANYMDVNKIRVYIIDTYGQKRLYPSPVSIELLSPYRLRIYGLPTSNNTLSMKSCQVELYNEKCKGNFEHYLYFTYTSHGDIRLGQYVLQNHKEH</sequence>
<evidence type="ECO:0000313" key="1">
    <source>
        <dbReference type="EMBL" id="GCB35937.1"/>
    </source>
</evidence>
<reference evidence="1 2" key="1">
    <citation type="submission" date="2018-10" db="EMBL/GenBank/DDBJ databases">
        <title>Draft Genome Sequence of Bacteroides sp. KCTC 15687.</title>
        <authorList>
            <person name="Yu S.Y."/>
            <person name="Kim J.S."/>
            <person name="Oh B.S."/>
            <person name="Park S.H."/>
            <person name="Kang S.W."/>
            <person name="Park J.E."/>
            <person name="Choi S.H."/>
            <person name="Han K.I."/>
            <person name="Lee K.C."/>
            <person name="Eom M.K."/>
            <person name="Suh M.K."/>
            <person name="Lee D.H."/>
            <person name="Yoon H."/>
            <person name="Kim B."/>
            <person name="Yang S.J."/>
            <person name="Lee J.S."/>
            <person name="Lee J.H."/>
        </authorList>
    </citation>
    <scope>NUCLEOTIDE SEQUENCE [LARGE SCALE GENOMIC DNA]</scope>
    <source>
        <strain evidence="1 2">KCTC 15687</strain>
    </source>
</reference>
<gene>
    <name evidence="1" type="ORF">KGMB02408_28820</name>
</gene>
<keyword evidence="2" id="KW-1185">Reference proteome</keyword>
<protein>
    <submittedName>
        <fullName evidence="1">Uncharacterized protein</fullName>
    </submittedName>
</protein>
<dbReference type="Proteomes" id="UP000288079">
    <property type="component" value="Unassembled WGS sequence"/>
</dbReference>
<organism evidence="1 2">
    <name type="scientific">Bacteroides faecalis</name>
    <dbReference type="NCBI Taxonomy" id="2447885"/>
    <lineage>
        <taxon>Bacteria</taxon>
        <taxon>Pseudomonadati</taxon>
        <taxon>Bacteroidota</taxon>
        <taxon>Bacteroidia</taxon>
        <taxon>Bacteroidales</taxon>
        <taxon>Bacteroidaceae</taxon>
        <taxon>Bacteroides</taxon>
    </lineage>
</organism>
<dbReference type="EMBL" id="BHWB01000008">
    <property type="protein sequence ID" value="GCB35937.1"/>
    <property type="molecule type" value="Genomic_DNA"/>
</dbReference>
<dbReference type="AlphaFoldDB" id="A0A401LWU0"/>
<comment type="caution">
    <text evidence="1">The sequence shown here is derived from an EMBL/GenBank/DDBJ whole genome shotgun (WGS) entry which is preliminary data.</text>
</comment>
<name>A0A401LWU0_9BACE</name>
<evidence type="ECO:0000313" key="2">
    <source>
        <dbReference type="Proteomes" id="UP000288079"/>
    </source>
</evidence>